<evidence type="ECO:0000313" key="2">
    <source>
        <dbReference type="EMBL" id="CAK9100453.1"/>
    </source>
</evidence>
<evidence type="ECO:0000256" key="1">
    <source>
        <dbReference type="SAM" id="MobiDB-lite"/>
    </source>
</evidence>
<keyword evidence="3" id="KW-1185">Reference proteome</keyword>
<gene>
    <name evidence="2" type="ORF">SCF082_LOCUS47009</name>
</gene>
<accession>A0ABP0RJB6</accession>
<comment type="caution">
    <text evidence="2">The sequence shown here is derived from an EMBL/GenBank/DDBJ whole genome shotgun (WGS) entry which is preliminary data.</text>
</comment>
<feature type="region of interest" description="Disordered" evidence="1">
    <location>
        <begin position="1"/>
        <end position="20"/>
    </location>
</feature>
<organism evidence="2 3">
    <name type="scientific">Durusdinium trenchii</name>
    <dbReference type="NCBI Taxonomy" id="1381693"/>
    <lineage>
        <taxon>Eukaryota</taxon>
        <taxon>Sar</taxon>
        <taxon>Alveolata</taxon>
        <taxon>Dinophyceae</taxon>
        <taxon>Suessiales</taxon>
        <taxon>Symbiodiniaceae</taxon>
        <taxon>Durusdinium</taxon>
    </lineage>
</organism>
<protein>
    <submittedName>
        <fullName evidence="2">Uncharacterized protein</fullName>
    </submittedName>
</protein>
<proteinExistence type="predicted"/>
<dbReference type="Proteomes" id="UP001642464">
    <property type="component" value="Unassembled WGS sequence"/>
</dbReference>
<dbReference type="EMBL" id="CAXAMM010041629">
    <property type="protein sequence ID" value="CAK9100453.1"/>
    <property type="molecule type" value="Genomic_DNA"/>
</dbReference>
<reference evidence="2 3" key="1">
    <citation type="submission" date="2024-02" db="EMBL/GenBank/DDBJ databases">
        <authorList>
            <person name="Chen Y."/>
            <person name="Shah S."/>
            <person name="Dougan E. K."/>
            <person name="Thang M."/>
            <person name="Chan C."/>
        </authorList>
    </citation>
    <scope>NUCLEOTIDE SEQUENCE [LARGE SCALE GENOMIC DNA]</scope>
</reference>
<evidence type="ECO:0000313" key="3">
    <source>
        <dbReference type="Proteomes" id="UP001642464"/>
    </source>
</evidence>
<sequence length="102" mass="11424">MTLGDGPLGRPQTLVDPKSFGAPAEVNEATGIPKQLHFPCSVALRPNVHWRGDDPIEDVRTVRVHLPLGPSDEHRTIGIDAFFHDQDLREQRKLRMFCEESG</sequence>
<name>A0ABP0RJB6_9DINO</name>